<comment type="caution">
    <text evidence="2">The sequence shown here is derived from an EMBL/GenBank/DDBJ whole genome shotgun (WGS) entry which is preliminary data.</text>
</comment>
<keyword evidence="3" id="KW-1185">Reference proteome</keyword>
<feature type="domain" description="Integrase catalytic" evidence="1">
    <location>
        <begin position="20"/>
        <end position="65"/>
    </location>
</feature>
<dbReference type="InterPro" id="IPR012337">
    <property type="entry name" value="RNaseH-like_sf"/>
</dbReference>
<dbReference type="SUPFAM" id="SSF53098">
    <property type="entry name" value="Ribonuclease H-like"/>
    <property type="match status" value="1"/>
</dbReference>
<protein>
    <submittedName>
        <fullName evidence="2">Transposase</fullName>
    </submittedName>
</protein>
<dbReference type="InterPro" id="IPR036397">
    <property type="entry name" value="RNaseH_sf"/>
</dbReference>
<dbReference type="EMBL" id="JAFHLB010000012">
    <property type="protein sequence ID" value="MBN3578220.1"/>
    <property type="molecule type" value="Genomic_DNA"/>
</dbReference>
<name>A0ABS3A2J9_9VIBR</name>
<sequence length="66" mass="7785">MVLVFTSRFYTMLATQYGPTQEFIQPHTQQQNGIVERLIRNIIEQCIWMRNFSSLGQAHLTIGKWL</sequence>
<dbReference type="InterPro" id="IPR001584">
    <property type="entry name" value="Integrase_cat-core"/>
</dbReference>
<dbReference type="RefSeq" id="WP_206369908.1">
    <property type="nucleotide sequence ID" value="NZ_CAWPTQ010000029.1"/>
</dbReference>
<evidence type="ECO:0000313" key="3">
    <source>
        <dbReference type="Proteomes" id="UP000779070"/>
    </source>
</evidence>
<dbReference type="Proteomes" id="UP000779070">
    <property type="component" value="Unassembled WGS sequence"/>
</dbReference>
<dbReference type="Gene3D" id="3.30.420.10">
    <property type="entry name" value="Ribonuclease H-like superfamily/Ribonuclease H"/>
    <property type="match status" value="1"/>
</dbReference>
<evidence type="ECO:0000259" key="1">
    <source>
        <dbReference type="Pfam" id="PF13683"/>
    </source>
</evidence>
<gene>
    <name evidence="2" type="ORF">JYA62_11115</name>
</gene>
<evidence type="ECO:0000313" key="2">
    <source>
        <dbReference type="EMBL" id="MBN3578220.1"/>
    </source>
</evidence>
<proteinExistence type="predicted"/>
<dbReference type="Pfam" id="PF13683">
    <property type="entry name" value="rve_3"/>
    <property type="match status" value="1"/>
</dbReference>
<accession>A0ABS3A2J9</accession>
<reference evidence="2 3" key="1">
    <citation type="submission" date="2021-02" db="EMBL/GenBank/DDBJ databases">
        <title>Draft Genome Sequences of 5 Vibrio neptunius Strains Isolated From of Bivalve Hatcheries.</title>
        <authorList>
            <person name="Galvis F."/>
            <person name="Barja J.L."/>
            <person name="Lemos M.L."/>
            <person name="Balado M."/>
        </authorList>
    </citation>
    <scope>NUCLEOTIDE SEQUENCE [LARGE SCALE GENOMIC DNA]</scope>
    <source>
        <strain evidence="2 3">PP-145.98</strain>
    </source>
</reference>
<organism evidence="2 3">
    <name type="scientific">Vibrio neptunius</name>
    <dbReference type="NCBI Taxonomy" id="170651"/>
    <lineage>
        <taxon>Bacteria</taxon>
        <taxon>Pseudomonadati</taxon>
        <taxon>Pseudomonadota</taxon>
        <taxon>Gammaproteobacteria</taxon>
        <taxon>Vibrionales</taxon>
        <taxon>Vibrionaceae</taxon>
        <taxon>Vibrio</taxon>
    </lineage>
</organism>